<comment type="caution">
    <text evidence="1">The sequence shown here is derived from an EMBL/GenBank/DDBJ whole genome shotgun (WGS) entry which is preliminary data.</text>
</comment>
<evidence type="ECO:0000313" key="1">
    <source>
        <dbReference type="EMBL" id="MCU4754509.1"/>
    </source>
</evidence>
<accession>A0AAP3E9X3</accession>
<gene>
    <name evidence="1" type="ORF">OB919_21490</name>
</gene>
<keyword evidence="2" id="KW-1185">Reference proteome</keyword>
<dbReference type="EMBL" id="JAOPJZ010000049">
    <property type="protein sequence ID" value="MCU4754509.1"/>
    <property type="molecule type" value="Genomic_DNA"/>
</dbReference>
<dbReference type="Proteomes" id="UP001321047">
    <property type="component" value="Unassembled WGS sequence"/>
</dbReference>
<evidence type="ECO:0000313" key="2">
    <source>
        <dbReference type="Proteomes" id="UP001321047"/>
    </source>
</evidence>
<reference evidence="1 2" key="1">
    <citation type="submission" date="2022-09" db="EMBL/GenBank/DDBJ databases">
        <title>Enrichment on poylsaccharides allowed isolation of novel metabolic and taxonomic groups of Haloarchaea.</title>
        <authorList>
            <person name="Sorokin D.Y."/>
            <person name="Elcheninov A.G."/>
            <person name="Khizhniak T.V."/>
            <person name="Kolganova T.V."/>
            <person name="Kublanov I.V."/>
        </authorList>
    </citation>
    <scope>NUCLEOTIDE SEQUENCE [LARGE SCALE GENOMIC DNA]</scope>
    <source>
        <strain evidence="1 2">AArc-curdl1</strain>
    </source>
</reference>
<name>A0AAP3E9X3_9EURY</name>
<proteinExistence type="predicted"/>
<protein>
    <submittedName>
        <fullName evidence="1">Uncharacterized protein</fullName>
    </submittedName>
</protein>
<sequence>MTELTKEDAVQHLIKNHNFKPGQKYKLKKIKEIETKTGGTIWNTKDVNPAAHIKLPRDPTTGWSIYDLRSKKDFSRYFEEQFQDFPDGKYAAYTQRGGDKGFGWFFVLDYRNNEVVNWYKKSKATNTREYSSSYYAFPDYFRIRQDWNV</sequence>
<organism evidence="1 2">
    <name type="scientific">Natronosalvus hydrolyticus</name>
    <dbReference type="NCBI Taxonomy" id="2979988"/>
    <lineage>
        <taxon>Archaea</taxon>
        <taxon>Methanobacteriati</taxon>
        <taxon>Methanobacteriota</taxon>
        <taxon>Stenosarchaea group</taxon>
        <taxon>Halobacteria</taxon>
        <taxon>Halobacteriales</taxon>
        <taxon>Natrialbaceae</taxon>
        <taxon>Natronosalvus</taxon>
    </lineage>
</organism>
<dbReference type="AlphaFoldDB" id="A0AAP3E9X3"/>
<dbReference type="RefSeq" id="WP_342810807.1">
    <property type="nucleotide sequence ID" value="NZ_JAOPJZ010000049.1"/>
</dbReference>